<feature type="domain" description="DNA polymerase delta subunit OB-fold" evidence="13">
    <location>
        <begin position="93"/>
        <end position="220"/>
    </location>
</feature>
<comment type="similarity">
    <text evidence="2">Belongs to the DNA polymerase delta/II small subunit family.</text>
</comment>
<comment type="function">
    <text evidence="8">The function of the small subunit is not yet clear.</text>
</comment>
<evidence type="ECO:0000256" key="7">
    <source>
        <dbReference type="ARBA" id="ARBA00049244"/>
    </source>
</evidence>
<evidence type="ECO:0000256" key="4">
    <source>
        <dbReference type="ARBA" id="ARBA00022705"/>
    </source>
</evidence>
<comment type="catalytic activity">
    <reaction evidence="7">
        <text>DNA(n) + a 2'-deoxyribonucleoside 5'-triphosphate = DNA(n+1) + diphosphate</text>
        <dbReference type="Rhea" id="RHEA:22508"/>
        <dbReference type="Rhea" id="RHEA-COMP:17339"/>
        <dbReference type="Rhea" id="RHEA-COMP:17340"/>
        <dbReference type="ChEBI" id="CHEBI:33019"/>
        <dbReference type="ChEBI" id="CHEBI:61560"/>
        <dbReference type="ChEBI" id="CHEBI:173112"/>
        <dbReference type="EC" id="2.7.7.7"/>
    </reaction>
</comment>
<gene>
    <name evidence="14" type="ORF">HYC85_001392</name>
</gene>
<evidence type="ECO:0000256" key="1">
    <source>
        <dbReference type="ARBA" id="ARBA00004123"/>
    </source>
</evidence>
<name>A0A7J7I5B2_CAMSI</name>
<comment type="caution">
    <text evidence="14">The sequence shown here is derived from an EMBL/GenBank/DDBJ whole genome shotgun (WGS) entry which is preliminary data.</text>
</comment>
<accession>A0A7J7I5B2</accession>
<evidence type="ECO:0000256" key="5">
    <source>
        <dbReference type="ARBA" id="ARBA00022932"/>
    </source>
</evidence>
<dbReference type="InterPro" id="IPR007185">
    <property type="entry name" value="DNA_pol_a/d/e_bsu"/>
</dbReference>
<dbReference type="GO" id="GO:0003887">
    <property type="term" value="F:DNA-directed DNA polymerase activity"/>
    <property type="evidence" value="ECO:0007669"/>
    <property type="project" value="UniProtKB-KW"/>
</dbReference>
<dbReference type="Gene3D" id="3.60.21.50">
    <property type="match status" value="1"/>
</dbReference>
<dbReference type="Pfam" id="PF04042">
    <property type="entry name" value="DNA_pol_E_B"/>
    <property type="match status" value="1"/>
</dbReference>
<protein>
    <recommendedName>
        <fullName evidence="10">DNA polymerase delta small subunit</fullName>
        <ecNumber evidence="3">2.7.7.7</ecNumber>
    </recommendedName>
</protein>
<evidence type="ECO:0000313" key="15">
    <source>
        <dbReference type="Proteomes" id="UP000593564"/>
    </source>
</evidence>
<keyword evidence="4" id="KW-0235">DNA replication</keyword>
<evidence type="ECO:0000256" key="6">
    <source>
        <dbReference type="ARBA" id="ARBA00023242"/>
    </source>
</evidence>
<dbReference type="Pfam" id="PF18018">
    <property type="entry name" value="DNA_pol_D_N"/>
    <property type="match status" value="1"/>
</dbReference>
<keyword evidence="15" id="KW-1185">Reference proteome</keyword>
<dbReference type="FunFam" id="2.40.50.430:FF:000001">
    <property type="entry name" value="DNA polymerase delta subunit 2"/>
    <property type="match status" value="1"/>
</dbReference>
<dbReference type="PANTHER" id="PTHR10416">
    <property type="entry name" value="DNA POLYMERASE DELTA SUBUNIT 2"/>
    <property type="match status" value="1"/>
</dbReference>
<comment type="subunit">
    <text evidence="9">Heterodimer with subunits of 125 kDa and 50 kDa.</text>
</comment>
<evidence type="ECO:0000259" key="12">
    <source>
        <dbReference type="Pfam" id="PF04042"/>
    </source>
</evidence>
<dbReference type="InterPro" id="IPR040663">
    <property type="entry name" value="DNA_pol_D_N"/>
</dbReference>
<keyword evidence="5" id="KW-0808">Transferase</keyword>
<comment type="subcellular location">
    <subcellularLocation>
        <location evidence="1">Nucleus</location>
    </subcellularLocation>
</comment>
<dbReference type="EMBL" id="JACBKZ010000001">
    <property type="protein sequence ID" value="KAF5960183.1"/>
    <property type="molecule type" value="Genomic_DNA"/>
</dbReference>
<evidence type="ECO:0000256" key="10">
    <source>
        <dbReference type="ARBA" id="ARBA00070341"/>
    </source>
</evidence>
<dbReference type="InterPro" id="IPR024826">
    <property type="entry name" value="DNA_pol_delta/II_ssu"/>
</dbReference>
<dbReference type="GO" id="GO:0003677">
    <property type="term" value="F:DNA binding"/>
    <property type="evidence" value="ECO:0007669"/>
    <property type="project" value="InterPro"/>
</dbReference>
<evidence type="ECO:0000256" key="3">
    <source>
        <dbReference type="ARBA" id="ARBA00012417"/>
    </source>
</evidence>
<reference evidence="15" key="1">
    <citation type="journal article" date="2020" name="Nat. Commun.">
        <title>Genome assembly of wild tea tree DASZ reveals pedigree and selection history of tea varieties.</title>
        <authorList>
            <person name="Zhang W."/>
            <person name="Zhang Y."/>
            <person name="Qiu H."/>
            <person name="Guo Y."/>
            <person name="Wan H."/>
            <person name="Zhang X."/>
            <person name="Scossa F."/>
            <person name="Alseekh S."/>
            <person name="Zhang Q."/>
            <person name="Wang P."/>
            <person name="Xu L."/>
            <person name="Schmidt M.H."/>
            <person name="Jia X."/>
            <person name="Li D."/>
            <person name="Zhu A."/>
            <person name="Guo F."/>
            <person name="Chen W."/>
            <person name="Ni D."/>
            <person name="Usadel B."/>
            <person name="Fernie A.R."/>
            <person name="Wen W."/>
        </authorList>
    </citation>
    <scope>NUCLEOTIDE SEQUENCE [LARGE SCALE GENOMIC DNA]</scope>
    <source>
        <strain evidence="15">cv. G240</strain>
    </source>
</reference>
<dbReference type="PANTHER" id="PTHR10416:SF0">
    <property type="entry name" value="DNA POLYMERASE DELTA SUBUNIT 2"/>
    <property type="match status" value="1"/>
</dbReference>
<keyword evidence="6" id="KW-0539">Nucleus</keyword>
<feature type="domain" description="DNA polymerase alpha/delta/epsilon subunit B" evidence="12">
    <location>
        <begin position="241"/>
        <end position="467"/>
    </location>
</feature>
<evidence type="ECO:0000313" key="14">
    <source>
        <dbReference type="EMBL" id="KAF5960183.1"/>
    </source>
</evidence>
<keyword evidence="5" id="KW-0239">DNA-directed DNA polymerase</keyword>
<organism evidence="14 15">
    <name type="scientific">Camellia sinensis</name>
    <name type="common">Tea plant</name>
    <name type="synonym">Thea sinensis</name>
    <dbReference type="NCBI Taxonomy" id="4442"/>
    <lineage>
        <taxon>Eukaryota</taxon>
        <taxon>Viridiplantae</taxon>
        <taxon>Streptophyta</taxon>
        <taxon>Embryophyta</taxon>
        <taxon>Tracheophyta</taxon>
        <taxon>Spermatophyta</taxon>
        <taxon>Magnoliopsida</taxon>
        <taxon>eudicotyledons</taxon>
        <taxon>Gunneridae</taxon>
        <taxon>Pentapetalae</taxon>
        <taxon>asterids</taxon>
        <taxon>Ericales</taxon>
        <taxon>Theaceae</taxon>
        <taxon>Camellia</taxon>
    </lineage>
</organism>
<dbReference type="Gene3D" id="2.40.50.430">
    <property type="match status" value="1"/>
</dbReference>
<dbReference type="GO" id="GO:0006271">
    <property type="term" value="P:DNA strand elongation involved in DNA replication"/>
    <property type="evidence" value="ECO:0007669"/>
    <property type="project" value="TreeGrafter"/>
</dbReference>
<dbReference type="CDD" id="cd07387">
    <property type="entry name" value="MPP_PolD2_C"/>
    <property type="match status" value="1"/>
</dbReference>
<feature type="compositionally biased region" description="Polar residues" evidence="11">
    <location>
        <begin position="15"/>
        <end position="51"/>
    </location>
</feature>
<dbReference type="Proteomes" id="UP000593564">
    <property type="component" value="Unassembled WGS sequence"/>
</dbReference>
<evidence type="ECO:0000259" key="13">
    <source>
        <dbReference type="Pfam" id="PF18018"/>
    </source>
</evidence>
<dbReference type="FunFam" id="3.60.21.50:FF:000002">
    <property type="entry name" value="DNA polymerase delta small subunit"/>
    <property type="match status" value="1"/>
</dbReference>
<keyword evidence="5" id="KW-0548">Nucleotidyltransferase</keyword>
<dbReference type="GO" id="GO:0043625">
    <property type="term" value="C:delta DNA polymerase complex"/>
    <property type="evidence" value="ECO:0007669"/>
    <property type="project" value="TreeGrafter"/>
</dbReference>
<feature type="compositionally biased region" description="Basic and acidic residues" evidence="11">
    <location>
        <begin position="1"/>
        <end position="12"/>
    </location>
</feature>
<dbReference type="AlphaFoldDB" id="A0A7J7I5B2"/>
<dbReference type="GO" id="GO:1902969">
    <property type="term" value="P:mitotic DNA replication"/>
    <property type="evidence" value="ECO:0007669"/>
    <property type="project" value="UniProtKB-ARBA"/>
</dbReference>
<evidence type="ECO:0000256" key="8">
    <source>
        <dbReference type="ARBA" id="ARBA00054920"/>
    </source>
</evidence>
<evidence type="ECO:0000256" key="9">
    <source>
        <dbReference type="ARBA" id="ARBA00063201"/>
    </source>
</evidence>
<dbReference type="EC" id="2.7.7.7" evidence="3"/>
<feature type="region of interest" description="Disordered" evidence="11">
    <location>
        <begin position="1"/>
        <end position="51"/>
    </location>
</feature>
<reference evidence="14 15" key="2">
    <citation type="submission" date="2020-07" db="EMBL/GenBank/DDBJ databases">
        <title>Genome assembly of wild tea tree DASZ reveals pedigree and selection history of tea varieties.</title>
        <authorList>
            <person name="Zhang W."/>
        </authorList>
    </citation>
    <scope>NUCLEOTIDE SEQUENCE [LARGE SCALE GENOMIC DNA]</scope>
    <source>
        <strain evidence="15">cv. G240</strain>
        <tissue evidence="14">Leaf</tissue>
    </source>
</reference>
<proteinExistence type="inferred from homology"/>
<dbReference type="InterPro" id="IPR041863">
    <property type="entry name" value="PolD2_C"/>
</dbReference>
<sequence>MSAFRERERTKELVVSSTRGTNQLSGSRSRSGDNKNSIGDSANTRTTQQQHVAVSGFPAMEVDTESNIQRKQSIYQSMDESFEIQKEMYRGQQYSQIYFARLHLMRTLLYSLVPNWKPHLPVCTVLGLEEGKECIIVGTLYKHMKLKPSILDEYSKEKSAGPLVKPHNFIHPDDHLVLEDESGRVKLRGHVLLPSVYVTGLVVALHGKETGAGDFWVEDILEAGLPNQIVLPLKSGEDKYVVFVSGLSVGNSGSNPLQFQLLVDHVTGHLGDETEQSIAAQIVQVVIAGNSVEIPLGLLNGQVDTATLIAIDCFEDGVNLASKDQSKLSEPIKELDILLTQIAAGVPLDIMPGPNDPANFSLPQQPLHRCLFPGSSAYNTFRSCPNPHSFELDNVRFLGTSGQNVDDLEKYSEAKDKLEFMERTLRWRHISPTAPNTLGCYPFTDRDPFFIESCPHVYFIGNQDKYATRLIKGSEGQVVRLICIPRFGETGIAVVLNMGNLECHALSFGTEFSS</sequence>
<evidence type="ECO:0000256" key="2">
    <source>
        <dbReference type="ARBA" id="ARBA00006035"/>
    </source>
</evidence>
<evidence type="ECO:0000256" key="11">
    <source>
        <dbReference type="SAM" id="MobiDB-lite"/>
    </source>
</evidence>